<evidence type="ECO:0000256" key="8">
    <source>
        <dbReference type="ARBA" id="ARBA00031340"/>
    </source>
</evidence>
<protein>
    <recommendedName>
        <fullName evidence="3">Conserved oligomeric Golgi complex subunit 4</fullName>
    </recommendedName>
    <alternativeName>
        <fullName evidence="8">Component of oligomeric Golgi complex 4</fullName>
    </alternativeName>
</protein>
<dbReference type="PANTHER" id="PTHR24016">
    <property type="entry name" value="CONSERVED OLIGOMERIC GOLGI COMPLEX SUBUNIT 4"/>
    <property type="match status" value="1"/>
</dbReference>
<dbReference type="GO" id="GO:0015031">
    <property type="term" value="P:protein transport"/>
    <property type="evidence" value="ECO:0007669"/>
    <property type="project" value="UniProtKB-KW"/>
</dbReference>
<dbReference type="InterPro" id="IPR048680">
    <property type="entry name" value="COG4_N"/>
</dbReference>
<organism evidence="12 13">
    <name type="scientific">Pristionchus entomophagus</name>
    <dbReference type="NCBI Taxonomy" id="358040"/>
    <lineage>
        <taxon>Eukaryota</taxon>
        <taxon>Metazoa</taxon>
        <taxon>Ecdysozoa</taxon>
        <taxon>Nematoda</taxon>
        <taxon>Chromadorea</taxon>
        <taxon>Rhabditida</taxon>
        <taxon>Rhabditina</taxon>
        <taxon>Diplogasteromorpha</taxon>
        <taxon>Diplogasteroidea</taxon>
        <taxon>Neodiplogasteridae</taxon>
        <taxon>Pristionchus</taxon>
    </lineage>
</organism>
<name>A0AAV5SNY8_9BILA</name>
<dbReference type="GO" id="GO:0017119">
    <property type="term" value="C:Golgi transport complex"/>
    <property type="evidence" value="ECO:0007669"/>
    <property type="project" value="TreeGrafter"/>
</dbReference>
<sequence length="858" mass="94286">FQYYSVFSSPVMSSAEVLASLPSAAATNLLDAVDKLENLAVGEGLIKKQPNKGVPAGRKRREIVAARNKDNIPSVEDDEDAEFDAILSELRSSLDEKKQEEDRLQKEINEILASSATEGGSRESRTFERAASKFNNQMVGVESEARRLADSLREVSKLADAISSKVADLDLAKTRVVECLQLAGDMMDLSSCSERVDDAIRGGDWNEAAELVHRFLTLDKAVFQLRDTNDKEAGQSIRTSYEILEKARSRLKEEFARGMDAAVASGDVSGMQRYLKLFPSINEHDDGLRRLAEYLKKEIGRIGMDQIKIMRAGGTDDSRSSVLYADTLFLFFDGLAALLDTHHPIVHSGYGPDRVLDLVHMVQGEIDTIVVQVIDAFRSTRRFDESARAVERAMRGGKEERPDPLQLDVLLSEVSHMHARTELYWRFLKKKMLPAAAAAAPPKSPTGAMSPRNGEEEEDEITREARKKAEAERAEERTRKLHALLHKSRVGLGMQELIGRYIPMEAYYVEEMVGKAIGEAQREDKGHTWITSSMVDDTLFLVRKAVRRAVSTASSDAAAATVNNAVALLETTFYKALATPIDSGLPSASLFTAEMLGVGGVVPTGGVSSAAKVAEQREAYLCTLNNARVSSDLLRQLRGALLKESGAEGASDPEKLKLASALAQLDDVAKRMEQLASRGCGSVAKVAIRPTIRNCCDQFMERDHELTPEQLADYESVDPFIESFCVSVDRLLAPFQRSLAPENYQDLLLSTCDECARGLLSALLKCAFNRLGALQLDRELRHLVGYLSGVAGFAAREKCAKLTQIVCVLNVESLDEAKEVWQSGSGVSRSLGSGEFKKILARRTDLPKASVQNMELIS</sequence>
<dbReference type="GO" id="GO:0006890">
    <property type="term" value="P:retrograde vesicle-mediated transport, Golgi to endoplasmic reticulum"/>
    <property type="evidence" value="ECO:0007669"/>
    <property type="project" value="TreeGrafter"/>
</dbReference>
<dbReference type="AlphaFoldDB" id="A0AAV5SNY8"/>
<dbReference type="Pfam" id="PF08318">
    <property type="entry name" value="COG4_m"/>
    <property type="match status" value="1"/>
</dbReference>
<comment type="similarity">
    <text evidence="2">Belongs to the COG4 family.</text>
</comment>
<dbReference type="GO" id="GO:0000139">
    <property type="term" value="C:Golgi membrane"/>
    <property type="evidence" value="ECO:0007669"/>
    <property type="project" value="UniProtKB-SubCell"/>
</dbReference>
<dbReference type="GO" id="GO:0007030">
    <property type="term" value="P:Golgi organization"/>
    <property type="evidence" value="ECO:0007669"/>
    <property type="project" value="TreeGrafter"/>
</dbReference>
<keyword evidence="13" id="KW-1185">Reference proteome</keyword>
<dbReference type="SMART" id="SM00762">
    <property type="entry name" value="Cog4"/>
    <property type="match status" value="1"/>
</dbReference>
<feature type="compositionally biased region" description="Basic and acidic residues" evidence="10">
    <location>
        <begin position="462"/>
        <end position="477"/>
    </location>
</feature>
<evidence type="ECO:0000256" key="7">
    <source>
        <dbReference type="ARBA" id="ARBA00023136"/>
    </source>
</evidence>
<evidence type="ECO:0000256" key="9">
    <source>
        <dbReference type="SAM" id="Coils"/>
    </source>
</evidence>
<dbReference type="InterPro" id="IPR048682">
    <property type="entry name" value="COG4"/>
</dbReference>
<dbReference type="Pfam" id="PF20662">
    <property type="entry name" value="COG4_C"/>
    <property type="match status" value="1"/>
</dbReference>
<evidence type="ECO:0000256" key="10">
    <source>
        <dbReference type="SAM" id="MobiDB-lite"/>
    </source>
</evidence>
<keyword evidence="9" id="KW-0175">Coiled coil</keyword>
<proteinExistence type="inferred from homology"/>
<feature type="non-terminal residue" evidence="12">
    <location>
        <position position="1"/>
    </location>
</feature>
<evidence type="ECO:0000313" key="13">
    <source>
        <dbReference type="Proteomes" id="UP001432027"/>
    </source>
</evidence>
<accession>A0AAV5SNY8</accession>
<dbReference type="InterPro" id="IPR048684">
    <property type="entry name" value="COG4_C"/>
</dbReference>
<comment type="caution">
    <text evidence="12">The sequence shown here is derived from an EMBL/GenBank/DDBJ whole genome shotgun (WGS) entry which is preliminary data.</text>
</comment>
<dbReference type="PANTHER" id="PTHR24016:SF0">
    <property type="entry name" value="CONSERVED OLIGOMERIC GOLGI COMPLEX SUBUNIT 4"/>
    <property type="match status" value="1"/>
</dbReference>
<evidence type="ECO:0000259" key="11">
    <source>
        <dbReference type="SMART" id="SM00762"/>
    </source>
</evidence>
<feature type="domain" description="COG4 transport protein middle alpha-helical bundle" evidence="11">
    <location>
        <begin position="244"/>
        <end position="582"/>
    </location>
</feature>
<feature type="region of interest" description="Disordered" evidence="10">
    <location>
        <begin position="436"/>
        <end position="477"/>
    </location>
</feature>
<dbReference type="Proteomes" id="UP001432027">
    <property type="component" value="Unassembled WGS sequence"/>
</dbReference>
<evidence type="ECO:0000256" key="5">
    <source>
        <dbReference type="ARBA" id="ARBA00022927"/>
    </source>
</evidence>
<keyword evidence="4" id="KW-0813">Transport</keyword>
<keyword evidence="5" id="KW-0653">Protein transport</keyword>
<dbReference type="Gene3D" id="1.10.287.1060">
    <property type="entry name" value="ESAT-6-like"/>
    <property type="match status" value="1"/>
</dbReference>
<evidence type="ECO:0000256" key="6">
    <source>
        <dbReference type="ARBA" id="ARBA00023034"/>
    </source>
</evidence>
<keyword evidence="7" id="KW-0472">Membrane</keyword>
<reference evidence="12" key="1">
    <citation type="submission" date="2023-10" db="EMBL/GenBank/DDBJ databases">
        <title>Genome assembly of Pristionchus species.</title>
        <authorList>
            <person name="Yoshida K."/>
            <person name="Sommer R.J."/>
        </authorList>
    </citation>
    <scope>NUCLEOTIDE SEQUENCE</scope>
    <source>
        <strain evidence="12">RS0144</strain>
    </source>
</reference>
<dbReference type="Pfam" id="PF20663">
    <property type="entry name" value="COG4_N"/>
    <property type="match status" value="1"/>
</dbReference>
<evidence type="ECO:0000313" key="12">
    <source>
        <dbReference type="EMBL" id="GMS85076.1"/>
    </source>
</evidence>
<dbReference type="InterPro" id="IPR013167">
    <property type="entry name" value="COG4_M"/>
</dbReference>
<evidence type="ECO:0000256" key="4">
    <source>
        <dbReference type="ARBA" id="ARBA00022448"/>
    </source>
</evidence>
<feature type="coiled-coil region" evidence="9">
    <location>
        <begin position="87"/>
        <end position="114"/>
    </location>
</feature>
<dbReference type="EMBL" id="BTSX01000002">
    <property type="protein sequence ID" value="GMS85076.1"/>
    <property type="molecule type" value="Genomic_DNA"/>
</dbReference>
<gene>
    <name evidence="12" type="ORF">PENTCL1PPCAC_7251</name>
</gene>
<keyword evidence="6" id="KW-0333">Golgi apparatus</keyword>
<comment type="subcellular location">
    <subcellularLocation>
        <location evidence="1">Golgi apparatus membrane</location>
        <topology evidence="1">Peripheral membrane protein</topology>
    </subcellularLocation>
</comment>
<evidence type="ECO:0000256" key="1">
    <source>
        <dbReference type="ARBA" id="ARBA00004395"/>
    </source>
</evidence>
<evidence type="ECO:0000256" key="2">
    <source>
        <dbReference type="ARBA" id="ARBA00009215"/>
    </source>
</evidence>
<evidence type="ECO:0000256" key="3">
    <source>
        <dbReference type="ARBA" id="ARBA00020975"/>
    </source>
</evidence>
<dbReference type="Gene3D" id="1.20.58.1970">
    <property type="match status" value="1"/>
</dbReference>